<dbReference type="AlphaFoldDB" id="A0AAD4F5X7"/>
<dbReference type="Proteomes" id="UP001197093">
    <property type="component" value="Unassembled WGS sequence"/>
</dbReference>
<comment type="similarity">
    <text evidence="1">Belongs to the Gfa family.</text>
</comment>
<dbReference type="GO" id="GO:0016846">
    <property type="term" value="F:carbon-sulfur lyase activity"/>
    <property type="evidence" value="ECO:0007669"/>
    <property type="project" value="InterPro"/>
</dbReference>
<organism evidence="5 6">
    <name type="scientific">Staphylotrichum longicolle</name>
    <dbReference type="NCBI Taxonomy" id="669026"/>
    <lineage>
        <taxon>Eukaryota</taxon>
        <taxon>Fungi</taxon>
        <taxon>Dikarya</taxon>
        <taxon>Ascomycota</taxon>
        <taxon>Pezizomycotina</taxon>
        <taxon>Sordariomycetes</taxon>
        <taxon>Sordariomycetidae</taxon>
        <taxon>Sordariales</taxon>
        <taxon>Chaetomiaceae</taxon>
        <taxon>Staphylotrichum</taxon>
    </lineage>
</organism>
<proteinExistence type="inferred from homology"/>
<keyword evidence="3" id="KW-0862">Zinc</keyword>
<dbReference type="EMBL" id="JAHCVI010000001">
    <property type="protein sequence ID" value="KAG7293586.1"/>
    <property type="molecule type" value="Genomic_DNA"/>
</dbReference>
<evidence type="ECO:0000259" key="4">
    <source>
        <dbReference type="PROSITE" id="PS51891"/>
    </source>
</evidence>
<reference evidence="5" key="1">
    <citation type="submission" date="2023-02" db="EMBL/GenBank/DDBJ databases">
        <authorList>
            <person name="Palmer J.M."/>
        </authorList>
    </citation>
    <scope>NUCLEOTIDE SEQUENCE</scope>
    <source>
        <strain evidence="5">FW57</strain>
    </source>
</reference>
<evidence type="ECO:0000256" key="3">
    <source>
        <dbReference type="ARBA" id="ARBA00022833"/>
    </source>
</evidence>
<feature type="domain" description="CENP-V/GFA" evidence="4">
    <location>
        <begin position="13"/>
        <end position="144"/>
    </location>
</feature>
<evidence type="ECO:0000256" key="2">
    <source>
        <dbReference type="ARBA" id="ARBA00022723"/>
    </source>
</evidence>
<comment type="caution">
    <text evidence="5">The sequence shown here is derived from an EMBL/GenBank/DDBJ whole genome shotgun (WGS) entry which is preliminary data.</text>
</comment>
<dbReference type="PANTHER" id="PTHR28620">
    <property type="entry name" value="CENTROMERE PROTEIN V"/>
    <property type="match status" value="1"/>
</dbReference>
<dbReference type="SUPFAM" id="SSF51316">
    <property type="entry name" value="Mss4-like"/>
    <property type="match status" value="1"/>
</dbReference>
<accession>A0AAD4F5X7</accession>
<dbReference type="InterPro" id="IPR052355">
    <property type="entry name" value="CENP-V-like"/>
</dbReference>
<dbReference type="GO" id="GO:0046872">
    <property type="term" value="F:metal ion binding"/>
    <property type="evidence" value="ECO:0007669"/>
    <property type="project" value="UniProtKB-KW"/>
</dbReference>
<protein>
    <recommendedName>
        <fullName evidence="4">CENP-V/GFA domain-containing protein</fullName>
    </recommendedName>
</protein>
<evidence type="ECO:0000313" key="6">
    <source>
        <dbReference type="Proteomes" id="UP001197093"/>
    </source>
</evidence>
<evidence type="ECO:0000313" key="5">
    <source>
        <dbReference type="EMBL" id="KAG7293586.1"/>
    </source>
</evidence>
<dbReference type="InterPro" id="IPR006913">
    <property type="entry name" value="CENP-V/GFA"/>
</dbReference>
<gene>
    <name evidence="5" type="ORF">NEMBOFW57_003639</name>
</gene>
<keyword evidence="6" id="KW-1185">Reference proteome</keyword>
<sequence>MADTPANPVRRPYTGSCHCGAVKYLVYLTLPHTPPSPSDLRDQDGRRRQVFYRCNCTTCQKAGVLHMRLPSPPDDFVLLAPLDPLRELADYQCFERRLHWLFCRTCGVRCFTFDGIGEVRDMVVPETQTAAGAAAAGETVATWRPERGWVEDGKRYLSVNAYTLDAGQEGVDLREWTEKKWVMYLDCFTGQDGPMERTYERPFAWGAY</sequence>
<dbReference type="Gene3D" id="2.170.150.70">
    <property type="match status" value="1"/>
</dbReference>
<evidence type="ECO:0000256" key="1">
    <source>
        <dbReference type="ARBA" id="ARBA00005495"/>
    </source>
</evidence>
<name>A0AAD4F5X7_9PEZI</name>
<dbReference type="InterPro" id="IPR011057">
    <property type="entry name" value="Mss4-like_sf"/>
</dbReference>
<dbReference type="PANTHER" id="PTHR28620:SF1">
    <property type="entry name" value="CENP-V_GFA DOMAIN-CONTAINING PROTEIN"/>
    <property type="match status" value="1"/>
</dbReference>
<dbReference type="PROSITE" id="PS51891">
    <property type="entry name" value="CENP_V_GFA"/>
    <property type="match status" value="1"/>
</dbReference>
<keyword evidence="2" id="KW-0479">Metal-binding</keyword>